<dbReference type="Pfam" id="PF01925">
    <property type="entry name" value="TauE"/>
    <property type="match status" value="1"/>
</dbReference>
<organism evidence="9 10">
    <name type="scientific">Labrys wisconsinensis</name>
    <dbReference type="NCBI Taxonomy" id="425677"/>
    <lineage>
        <taxon>Bacteria</taxon>
        <taxon>Pseudomonadati</taxon>
        <taxon>Pseudomonadota</taxon>
        <taxon>Alphaproteobacteria</taxon>
        <taxon>Hyphomicrobiales</taxon>
        <taxon>Xanthobacteraceae</taxon>
        <taxon>Labrys</taxon>
    </lineage>
</organism>
<dbReference type="PANTHER" id="PTHR30269">
    <property type="entry name" value="TRANSMEMBRANE PROTEIN YFCA"/>
    <property type="match status" value="1"/>
</dbReference>
<reference evidence="9 10" key="1">
    <citation type="submission" date="2023-07" db="EMBL/GenBank/DDBJ databases">
        <title>Genomic Encyclopedia of Type Strains, Phase IV (KMG-IV): sequencing the most valuable type-strain genomes for metagenomic binning, comparative biology and taxonomic classification.</title>
        <authorList>
            <person name="Goeker M."/>
        </authorList>
    </citation>
    <scope>NUCLEOTIDE SEQUENCE [LARGE SCALE GENOMIC DNA]</scope>
    <source>
        <strain evidence="9 10">DSM 19619</strain>
    </source>
</reference>
<keyword evidence="10" id="KW-1185">Reference proteome</keyword>
<evidence type="ECO:0000256" key="4">
    <source>
        <dbReference type="ARBA" id="ARBA00022475"/>
    </source>
</evidence>
<comment type="similarity">
    <text evidence="2 8">Belongs to the 4-toluene sulfonate uptake permease (TSUP) (TC 2.A.102) family.</text>
</comment>
<evidence type="ECO:0000313" key="9">
    <source>
        <dbReference type="EMBL" id="MDQ0471397.1"/>
    </source>
</evidence>
<dbReference type="Proteomes" id="UP001242480">
    <property type="component" value="Unassembled WGS sequence"/>
</dbReference>
<sequence length="256" mass="27135">MTFAFLPSAPGLFILASVAAFFVGLSKGGLPAIGSLAVPMLSLQLSPVTAAALLLPIYVLTDIVGVWLYRREYSPRNLKILIPAALAGVLFGWATASHVSDAAIAFLIGLMGAGFCLNTWLRPPKGVEPKVGSIPAGLFWGAVAGFTSFVSHSGAPPFQIYVLPQRLKKMVFAGTSTIVFAVVNAAKIVPYSLLRPFSANDFRIAAFLVPIAMLGTIVGAVLTRRLRDTLFFRLVQVALFAVSLKLIVDALGAFGR</sequence>
<feature type="transmembrane region" description="Helical" evidence="8">
    <location>
        <begin position="234"/>
        <end position="254"/>
    </location>
</feature>
<name>A0ABU0JAU7_9HYPH</name>
<feature type="transmembrane region" description="Helical" evidence="8">
    <location>
        <begin position="202"/>
        <end position="222"/>
    </location>
</feature>
<keyword evidence="7 8" id="KW-0472">Membrane</keyword>
<comment type="caution">
    <text evidence="9">The sequence shown here is derived from an EMBL/GenBank/DDBJ whole genome shotgun (WGS) entry which is preliminary data.</text>
</comment>
<evidence type="ECO:0000313" key="10">
    <source>
        <dbReference type="Proteomes" id="UP001242480"/>
    </source>
</evidence>
<feature type="transmembrane region" description="Helical" evidence="8">
    <location>
        <begin position="102"/>
        <end position="121"/>
    </location>
</feature>
<dbReference type="InterPro" id="IPR002781">
    <property type="entry name" value="TM_pro_TauE-like"/>
</dbReference>
<comment type="subcellular location">
    <subcellularLocation>
        <location evidence="1 8">Cell membrane</location>
        <topology evidence="1 8">Multi-pass membrane protein</topology>
    </subcellularLocation>
</comment>
<keyword evidence="5 8" id="KW-0812">Transmembrane</keyword>
<evidence type="ECO:0000256" key="8">
    <source>
        <dbReference type="RuleBase" id="RU363041"/>
    </source>
</evidence>
<dbReference type="RefSeq" id="WP_307276429.1">
    <property type="nucleotide sequence ID" value="NZ_JAUSVX010000008.1"/>
</dbReference>
<evidence type="ECO:0000256" key="2">
    <source>
        <dbReference type="ARBA" id="ARBA00009142"/>
    </source>
</evidence>
<feature type="transmembrane region" description="Helical" evidence="8">
    <location>
        <begin position="80"/>
        <end position="96"/>
    </location>
</feature>
<evidence type="ECO:0000256" key="6">
    <source>
        <dbReference type="ARBA" id="ARBA00022989"/>
    </source>
</evidence>
<accession>A0ABU0JAU7</accession>
<proteinExistence type="inferred from homology"/>
<keyword evidence="4 8" id="KW-1003">Cell membrane</keyword>
<keyword evidence="3" id="KW-0813">Transport</keyword>
<dbReference type="EMBL" id="JAUSVX010000008">
    <property type="protein sequence ID" value="MDQ0471397.1"/>
    <property type="molecule type" value="Genomic_DNA"/>
</dbReference>
<protein>
    <recommendedName>
        <fullName evidence="8">Probable membrane transporter protein</fullName>
    </recommendedName>
</protein>
<dbReference type="PANTHER" id="PTHR30269:SF37">
    <property type="entry name" value="MEMBRANE TRANSPORTER PROTEIN"/>
    <property type="match status" value="1"/>
</dbReference>
<dbReference type="InterPro" id="IPR052017">
    <property type="entry name" value="TSUP"/>
</dbReference>
<keyword evidence="6 8" id="KW-1133">Transmembrane helix</keyword>
<gene>
    <name evidence="9" type="ORF">QO011_004420</name>
</gene>
<evidence type="ECO:0000256" key="3">
    <source>
        <dbReference type="ARBA" id="ARBA00022448"/>
    </source>
</evidence>
<evidence type="ECO:0000256" key="7">
    <source>
        <dbReference type="ARBA" id="ARBA00023136"/>
    </source>
</evidence>
<evidence type="ECO:0000256" key="1">
    <source>
        <dbReference type="ARBA" id="ARBA00004651"/>
    </source>
</evidence>
<feature type="transmembrane region" description="Helical" evidence="8">
    <location>
        <begin position="44"/>
        <end position="68"/>
    </location>
</feature>
<feature type="transmembrane region" description="Helical" evidence="8">
    <location>
        <begin position="170"/>
        <end position="190"/>
    </location>
</feature>
<evidence type="ECO:0000256" key="5">
    <source>
        <dbReference type="ARBA" id="ARBA00022692"/>
    </source>
</evidence>